<protein>
    <submittedName>
        <fullName evidence="5">GntR family transcriptional regulator</fullName>
    </submittedName>
</protein>
<evidence type="ECO:0000256" key="2">
    <source>
        <dbReference type="ARBA" id="ARBA00023125"/>
    </source>
</evidence>
<dbReference type="InterPro" id="IPR000524">
    <property type="entry name" value="Tscrpt_reg_HTH_GntR"/>
</dbReference>
<dbReference type="AlphaFoldDB" id="A0AAE3E5Q7"/>
<dbReference type="GO" id="GO:0003677">
    <property type="term" value="F:DNA binding"/>
    <property type="evidence" value="ECO:0007669"/>
    <property type="project" value="UniProtKB-KW"/>
</dbReference>
<dbReference type="PANTHER" id="PTHR44846:SF1">
    <property type="entry name" value="MANNOSYL-D-GLYCERATE TRANSPORT_METABOLISM SYSTEM REPRESSOR MNGR-RELATED"/>
    <property type="match status" value="1"/>
</dbReference>
<name>A0AAE3E5Q7_9FIRM</name>
<dbReference type="InterPro" id="IPR050679">
    <property type="entry name" value="Bact_HTH_transcr_reg"/>
</dbReference>
<dbReference type="EMBL" id="JAJEQN010000034">
    <property type="protein sequence ID" value="MCC2222391.1"/>
    <property type="molecule type" value="Genomic_DNA"/>
</dbReference>
<dbReference type="SMART" id="SM00345">
    <property type="entry name" value="HTH_GNTR"/>
    <property type="match status" value="1"/>
</dbReference>
<dbReference type="Pfam" id="PF00392">
    <property type="entry name" value="GntR"/>
    <property type="match status" value="1"/>
</dbReference>
<keyword evidence="2" id="KW-0238">DNA-binding</keyword>
<evidence type="ECO:0000313" key="5">
    <source>
        <dbReference type="EMBL" id="MCC2222391.1"/>
    </source>
</evidence>
<keyword evidence="1" id="KW-0805">Transcription regulation</keyword>
<keyword evidence="6" id="KW-1185">Reference proteome</keyword>
<accession>A0AAE3E5Q7</accession>
<keyword evidence="3" id="KW-0804">Transcription</keyword>
<dbReference type="PANTHER" id="PTHR44846">
    <property type="entry name" value="MANNOSYL-D-GLYCERATE TRANSPORT/METABOLISM SYSTEM REPRESSOR MNGR-RELATED"/>
    <property type="match status" value="1"/>
</dbReference>
<gene>
    <name evidence="5" type="ORF">LKD48_12240</name>
</gene>
<evidence type="ECO:0000259" key="4">
    <source>
        <dbReference type="PROSITE" id="PS50949"/>
    </source>
</evidence>
<dbReference type="PROSITE" id="PS50949">
    <property type="entry name" value="HTH_GNTR"/>
    <property type="match status" value="1"/>
</dbReference>
<dbReference type="InterPro" id="IPR028978">
    <property type="entry name" value="Chorismate_lyase_/UTRA_dom_sf"/>
</dbReference>
<dbReference type="PRINTS" id="PR00035">
    <property type="entry name" value="HTHGNTR"/>
</dbReference>
<sequence length="252" mass="28847">MLDTNSLKPLYIQLEAEIRQALREKKYLPGDRLPSEEKLCEQYQVSRITVRKAIQQLTDQHILEKHRGKGTFVSTPSRSIDLKEQSGFTNYLSAIGHKSHHLLLKKELQPSDDFLCETLSLQPNEPVCYVQRLIFEDDSPLALDEIYISSLTYPDFLDRITGDISFYELLTNYYNVSRGESVCEIAVRIANAEQASILHCQAGDPLFLLQKTCFAVDGTPIHYSRSLVRGDRISYTIRTQNLNTQFISNINN</sequence>
<dbReference type="InterPro" id="IPR036390">
    <property type="entry name" value="WH_DNA-bd_sf"/>
</dbReference>
<feature type="domain" description="HTH gntR-type" evidence="4">
    <location>
        <begin position="8"/>
        <end position="76"/>
    </location>
</feature>
<dbReference type="Gene3D" id="3.40.1410.10">
    <property type="entry name" value="Chorismate lyase-like"/>
    <property type="match status" value="1"/>
</dbReference>
<dbReference type="FunFam" id="1.10.10.10:FF:000079">
    <property type="entry name" value="GntR family transcriptional regulator"/>
    <property type="match status" value="1"/>
</dbReference>
<comment type="caution">
    <text evidence="5">The sequence shown here is derived from an EMBL/GenBank/DDBJ whole genome shotgun (WGS) entry which is preliminary data.</text>
</comment>
<dbReference type="Gene3D" id="1.10.10.10">
    <property type="entry name" value="Winged helix-like DNA-binding domain superfamily/Winged helix DNA-binding domain"/>
    <property type="match status" value="1"/>
</dbReference>
<dbReference type="Pfam" id="PF07702">
    <property type="entry name" value="UTRA"/>
    <property type="match status" value="1"/>
</dbReference>
<proteinExistence type="predicted"/>
<organism evidence="5 6">
    <name type="scientific">Anthropogastromicrobium aceti</name>
    <dbReference type="NCBI Taxonomy" id="2981768"/>
    <lineage>
        <taxon>Bacteria</taxon>
        <taxon>Bacillati</taxon>
        <taxon>Bacillota</taxon>
        <taxon>Clostridia</taxon>
        <taxon>Lachnospirales</taxon>
        <taxon>Lachnospiraceae</taxon>
        <taxon>Anthropogastromicrobium</taxon>
    </lineage>
</organism>
<dbReference type="Proteomes" id="UP001198200">
    <property type="component" value="Unassembled WGS sequence"/>
</dbReference>
<reference evidence="5 6" key="1">
    <citation type="submission" date="2021-10" db="EMBL/GenBank/DDBJ databases">
        <title>Anaerobic single-cell dispensing facilitates the cultivation of human gut bacteria.</title>
        <authorList>
            <person name="Afrizal A."/>
        </authorList>
    </citation>
    <scope>NUCLEOTIDE SEQUENCE [LARGE SCALE GENOMIC DNA]</scope>
    <source>
        <strain evidence="5 6">CLA-AA-H224</strain>
    </source>
</reference>
<evidence type="ECO:0000256" key="3">
    <source>
        <dbReference type="ARBA" id="ARBA00023163"/>
    </source>
</evidence>
<evidence type="ECO:0000313" key="6">
    <source>
        <dbReference type="Proteomes" id="UP001198200"/>
    </source>
</evidence>
<dbReference type="SMART" id="SM00866">
    <property type="entry name" value="UTRA"/>
    <property type="match status" value="1"/>
</dbReference>
<dbReference type="InterPro" id="IPR011663">
    <property type="entry name" value="UTRA"/>
</dbReference>
<dbReference type="GO" id="GO:0003700">
    <property type="term" value="F:DNA-binding transcription factor activity"/>
    <property type="evidence" value="ECO:0007669"/>
    <property type="project" value="InterPro"/>
</dbReference>
<dbReference type="CDD" id="cd07377">
    <property type="entry name" value="WHTH_GntR"/>
    <property type="match status" value="1"/>
</dbReference>
<dbReference type="GO" id="GO:0045892">
    <property type="term" value="P:negative regulation of DNA-templated transcription"/>
    <property type="evidence" value="ECO:0007669"/>
    <property type="project" value="TreeGrafter"/>
</dbReference>
<dbReference type="RefSeq" id="WP_262538070.1">
    <property type="nucleotide sequence ID" value="NZ_JAJEQN010000034.1"/>
</dbReference>
<dbReference type="SUPFAM" id="SSF64288">
    <property type="entry name" value="Chorismate lyase-like"/>
    <property type="match status" value="1"/>
</dbReference>
<dbReference type="InterPro" id="IPR036388">
    <property type="entry name" value="WH-like_DNA-bd_sf"/>
</dbReference>
<dbReference type="SUPFAM" id="SSF46785">
    <property type="entry name" value="Winged helix' DNA-binding domain"/>
    <property type="match status" value="1"/>
</dbReference>
<evidence type="ECO:0000256" key="1">
    <source>
        <dbReference type="ARBA" id="ARBA00023015"/>
    </source>
</evidence>